<dbReference type="CDD" id="cd03143">
    <property type="entry name" value="A4_beta-galactosidase_middle_domain"/>
    <property type="match status" value="1"/>
</dbReference>
<feature type="domain" description="Aerotolerance regulator N-terminal" evidence="2">
    <location>
        <begin position="8"/>
        <end position="81"/>
    </location>
</feature>
<dbReference type="RefSeq" id="WP_184009389.1">
    <property type="nucleotide sequence ID" value="NZ_JACIJS010000003.1"/>
</dbReference>
<evidence type="ECO:0000313" key="4">
    <source>
        <dbReference type="EMBL" id="MBB5515108.1"/>
    </source>
</evidence>
<organism evidence="4 5">
    <name type="scientific">Rubricella aquisinus</name>
    <dbReference type="NCBI Taxonomy" id="2028108"/>
    <lineage>
        <taxon>Bacteria</taxon>
        <taxon>Pseudomonadati</taxon>
        <taxon>Pseudomonadota</taxon>
        <taxon>Alphaproteobacteria</taxon>
        <taxon>Rhodobacterales</taxon>
        <taxon>Paracoccaceae</taxon>
        <taxon>Rubricella</taxon>
    </lineage>
</organism>
<dbReference type="Proteomes" id="UP000553766">
    <property type="component" value="Unassembled WGS sequence"/>
</dbReference>
<evidence type="ECO:0000313" key="5">
    <source>
        <dbReference type="Proteomes" id="UP000553766"/>
    </source>
</evidence>
<dbReference type="Gene3D" id="3.40.50.12140">
    <property type="entry name" value="Domain of unknown function DUF4159"/>
    <property type="match status" value="1"/>
</dbReference>
<keyword evidence="1" id="KW-1133">Transmembrane helix</keyword>
<dbReference type="SUPFAM" id="SSF52317">
    <property type="entry name" value="Class I glutamine amidotransferase-like"/>
    <property type="match status" value="1"/>
</dbReference>
<dbReference type="PANTHER" id="PTHR37464">
    <property type="entry name" value="BLL2463 PROTEIN"/>
    <property type="match status" value="1"/>
</dbReference>
<proteinExistence type="predicted"/>
<feature type="transmembrane region" description="Helical" evidence="1">
    <location>
        <begin position="61"/>
        <end position="83"/>
    </location>
</feature>
<name>A0A840WJ20_9RHOB</name>
<dbReference type="InterPro" id="IPR029062">
    <property type="entry name" value="Class_I_gatase-like"/>
</dbReference>
<feature type="transmembrane region" description="Helical" evidence="1">
    <location>
        <begin position="6"/>
        <end position="28"/>
    </location>
</feature>
<evidence type="ECO:0008006" key="6">
    <source>
        <dbReference type="Google" id="ProtNLM"/>
    </source>
</evidence>
<protein>
    <recommendedName>
        <fullName evidence="6">DUF4159 domain-containing protein</fullName>
    </recommendedName>
</protein>
<dbReference type="Pfam" id="PF07584">
    <property type="entry name" value="BatA"/>
    <property type="match status" value="1"/>
</dbReference>
<reference evidence="4 5" key="1">
    <citation type="submission" date="2020-08" db="EMBL/GenBank/DDBJ databases">
        <title>Genomic Encyclopedia of Type Strains, Phase IV (KMG-IV): sequencing the most valuable type-strain genomes for metagenomic binning, comparative biology and taxonomic classification.</title>
        <authorList>
            <person name="Goeker M."/>
        </authorList>
    </citation>
    <scope>NUCLEOTIDE SEQUENCE [LARGE SCALE GENOMIC DNA]</scope>
    <source>
        <strain evidence="4 5">DSM 103377</strain>
    </source>
</reference>
<dbReference type="Pfam" id="PF13709">
    <property type="entry name" value="DUF4159"/>
    <property type="match status" value="1"/>
</dbReference>
<dbReference type="EMBL" id="JACIJS010000003">
    <property type="protein sequence ID" value="MBB5515108.1"/>
    <property type="molecule type" value="Genomic_DNA"/>
</dbReference>
<feature type="domain" description="DUF4159" evidence="3">
    <location>
        <begin position="687"/>
        <end position="903"/>
    </location>
</feature>
<evidence type="ECO:0000259" key="3">
    <source>
        <dbReference type="Pfam" id="PF13709"/>
    </source>
</evidence>
<dbReference type="InterPro" id="IPR024163">
    <property type="entry name" value="Aerotolerance_reg_N"/>
</dbReference>
<dbReference type="InterPro" id="IPR011933">
    <property type="entry name" value="Double_TM_dom"/>
</dbReference>
<keyword evidence="5" id="KW-1185">Reference proteome</keyword>
<dbReference type="InterPro" id="IPR025297">
    <property type="entry name" value="DUF4159"/>
</dbReference>
<dbReference type="NCBIfam" id="TIGR02226">
    <property type="entry name" value="two_anch"/>
    <property type="match status" value="1"/>
</dbReference>
<dbReference type="Gene3D" id="3.40.50.880">
    <property type="match status" value="1"/>
</dbReference>
<comment type="caution">
    <text evidence="4">The sequence shown here is derived from an EMBL/GenBank/DDBJ whole genome shotgun (WGS) entry which is preliminary data.</text>
</comment>
<keyword evidence="1" id="KW-0812">Transmembrane</keyword>
<evidence type="ECO:0000259" key="2">
    <source>
        <dbReference type="Pfam" id="PF07584"/>
    </source>
</evidence>
<gene>
    <name evidence="4" type="ORF">FHS89_001118</name>
</gene>
<dbReference type="PANTHER" id="PTHR37464:SF1">
    <property type="entry name" value="BLL2463 PROTEIN"/>
    <property type="match status" value="1"/>
</dbReference>
<sequence>MLTLGPLAFAAPWLLLALGALPILWWLLRAIPPAPKVERFAGVSLLMGLDDPERMPERTPWWLLLLRLLAVALAILALAGPVLNPRNTVGAQDGPLLILMDGGWASAADWAARQARAGEALEEAARAGRPVIFASLAAPLTEGSLTPRTAQDWRGTLEALAPAPWAPDRAGFAQRLGQSDLAGVETLWLQDGVGEDAGLTDALLSLGPVTVIRPVRTARALTPPQFADGQITAEVLRTEPGAERRIVNAIGPDPSGIERILGTGEAVFTGEEARATVTFDLPLELQNRVSRLVLDGPPSAGGVSMADDALRRRSVGLVAGDASEEGIRLLDPLHYLRTAMEPTAELYELPLADLLLARPDVIVLADIAAFARTERDALEAWVSEGGLLIRFAGPRLAASGLSQFERDTLLPVRLRAGGRSVGGAMSWGAPKRLRPFDDQSPFAGLATPGDVQISSQVVAQPDPDLSDVTYATLEDGTPLVTGRRLGEGRVVLFHVTANADWSNLPLSGLFVQMLDRLTQSTRPIGGQEDSVAGQVWTAERVLDGYGSLTPAEDQPGIDGARLAEGQVGPDLPPGLYVAGDRSVAMNVFGPGASLALLPIGEGVTVADIAPAPEQSLMPPLLSAAFLLLLVDILATLALGGRLLPARRVAGMALAVLGLSLLMAPDAAVAQGDTPDDIAIFATSETVLGHILTGDPRLDDAARAGMNGLALTLTQRTAVEPRVASVNLETDELAFYPLLYWPVSESQTLPSDAAYAKLNTFLRNGGLILFDTADAHLGGFGTDTPTGRALRRLADGLDLPPLERVPQDHVLTRTFYLLQGFPGRHINGEVWIEAAANAREEEGQPFRTLNDGVTPVVIGSNDWAAAWAVDDQGRPLYPVGRGASGDRQREIARRFGVNLVMYVLTGNYKSDQVHVPALLERLDQ</sequence>
<dbReference type="AlphaFoldDB" id="A0A840WJ20"/>
<accession>A0A840WJ20</accession>
<evidence type="ECO:0000256" key="1">
    <source>
        <dbReference type="SAM" id="Phobius"/>
    </source>
</evidence>
<keyword evidence="1" id="KW-0472">Membrane</keyword>